<dbReference type="Gene3D" id="3.10.490.10">
    <property type="entry name" value="Gamma-glutamyl cyclotransferase-like"/>
    <property type="match status" value="1"/>
</dbReference>
<sequence length="531" mass="60744">MDLTFTHRFVKVNGINMHFAEKTPSFTDNGASRPPPVILFLHGFPELWYTWRHQMAALSSLGYRTIAPDLRGYGDTEAPESADAYTSLHVVGDLIGLIDAVVGGDREKVFVVGHDWGAVIAWHLCLLRPDRVKALVNMSVVFEPWNLKRKPISMFKSFYGDDYYICRFQEYGEIEAEFAKVGTERVLLEMLTYRNPGPILLPKGKSYDDPVSLPSWLTEYDVKYYVSKYEKSGFTGPVNYYRNMDRINISNLSCKICFSYALPSSTFKSRASPPLKQDRRRSIKGMSRDTSSPDLPQVMELVDESDFEKLISSENRISITGFGSLLSERSARSTFPDLENFRVAKLQGFRRVFAHSAPIFFERGIANLQTKEISSLSVEPCEGENLVVSVFEINQTEIPAFIQRELEFRFLAVVPETLQGKPFTHSAVLCGRYSDEEFFQIRCKGNKEVYFQHYGRFNIDKIWRDDILPCRLYLRHCVLAAKNLGDEAYNNFLDHTYLGDRRTTIRKYLSSKGSGIMEEEPPEALKSRYGG</sequence>
<reference evidence="3 4" key="1">
    <citation type="submission" date="2020-02" db="EMBL/GenBank/DDBJ databases">
        <authorList>
            <person name="Ma Q."/>
            <person name="Huang Y."/>
            <person name="Song X."/>
            <person name="Pei D."/>
        </authorList>
    </citation>
    <scope>NUCLEOTIDE SEQUENCE [LARGE SCALE GENOMIC DNA]</scope>
    <source>
        <strain evidence="3">Sxm20200214</strain>
        <tissue evidence="3">Leaf</tissue>
    </source>
</reference>
<dbReference type="PRINTS" id="PR00111">
    <property type="entry name" value="ABHYDROLASE"/>
</dbReference>
<dbReference type="SUPFAM" id="SSF53474">
    <property type="entry name" value="alpha/beta-Hydrolases"/>
    <property type="match status" value="1"/>
</dbReference>
<proteinExistence type="predicted"/>
<dbReference type="PRINTS" id="PR00412">
    <property type="entry name" value="EPOXHYDRLASE"/>
</dbReference>
<evidence type="ECO:0000313" key="4">
    <source>
        <dbReference type="Proteomes" id="UP000886595"/>
    </source>
</evidence>
<gene>
    <name evidence="3" type="ORF">Bca52824_070902</name>
</gene>
<dbReference type="OrthoDB" id="7130006at2759"/>
<dbReference type="EMBL" id="JAAMPC010000014">
    <property type="protein sequence ID" value="KAG2263823.1"/>
    <property type="molecule type" value="Genomic_DNA"/>
</dbReference>
<dbReference type="Pfam" id="PF00561">
    <property type="entry name" value="Abhydrolase_1"/>
    <property type="match status" value="1"/>
</dbReference>
<accession>A0A8X7Q942</accession>
<organism evidence="3 4">
    <name type="scientific">Brassica carinata</name>
    <name type="common">Ethiopian mustard</name>
    <name type="synonym">Abyssinian cabbage</name>
    <dbReference type="NCBI Taxonomy" id="52824"/>
    <lineage>
        <taxon>Eukaryota</taxon>
        <taxon>Viridiplantae</taxon>
        <taxon>Streptophyta</taxon>
        <taxon>Embryophyta</taxon>
        <taxon>Tracheophyta</taxon>
        <taxon>Spermatophyta</taxon>
        <taxon>Magnoliopsida</taxon>
        <taxon>eudicotyledons</taxon>
        <taxon>Gunneridae</taxon>
        <taxon>Pentapetalae</taxon>
        <taxon>rosids</taxon>
        <taxon>malvids</taxon>
        <taxon>Brassicales</taxon>
        <taxon>Brassicaceae</taxon>
        <taxon>Brassiceae</taxon>
        <taxon>Brassica</taxon>
    </lineage>
</organism>
<dbReference type="InterPro" id="IPR000073">
    <property type="entry name" value="AB_hydrolase_1"/>
</dbReference>
<dbReference type="AlphaFoldDB" id="A0A8X7Q942"/>
<comment type="caution">
    <text evidence="3">The sequence shown here is derived from an EMBL/GenBank/DDBJ whole genome shotgun (WGS) entry which is preliminary data.</text>
</comment>
<feature type="region of interest" description="Disordered" evidence="1">
    <location>
        <begin position="267"/>
        <end position="294"/>
    </location>
</feature>
<feature type="domain" description="AB hydrolase-1" evidence="2">
    <location>
        <begin position="36"/>
        <end position="164"/>
    </location>
</feature>
<dbReference type="PANTHER" id="PTHR35748">
    <property type="entry name" value="OS05G0358400 PROTEIN"/>
    <property type="match status" value="1"/>
</dbReference>
<dbReference type="Proteomes" id="UP000886595">
    <property type="component" value="Unassembled WGS sequence"/>
</dbReference>
<dbReference type="Gene3D" id="3.40.50.1820">
    <property type="entry name" value="alpha/beta hydrolase"/>
    <property type="match status" value="1"/>
</dbReference>
<name>A0A8X7Q942_BRACI</name>
<evidence type="ECO:0000259" key="2">
    <source>
        <dbReference type="Pfam" id="PF00561"/>
    </source>
</evidence>
<dbReference type="InterPro" id="IPR029058">
    <property type="entry name" value="AB_hydrolase_fold"/>
</dbReference>
<dbReference type="InterPro" id="IPR000639">
    <property type="entry name" value="Epox_hydrolase-like"/>
</dbReference>
<dbReference type="GO" id="GO:0003824">
    <property type="term" value="F:catalytic activity"/>
    <property type="evidence" value="ECO:0007669"/>
    <property type="project" value="InterPro"/>
</dbReference>
<evidence type="ECO:0000313" key="3">
    <source>
        <dbReference type="EMBL" id="KAG2263823.1"/>
    </source>
</evidence>
<protein>
    <recommendedName>
        <fullName evidence="2">AB hydrolase-1 domain-containing protein</fullName>
    </recommendedName>
</protein>
<evidence type="ECO:0000256" key="1">
    <source>
        <dbReference type="SAM" id="MobiDB-lite"/>
    </source>
</evidence>
<keyword evidence="4" id="KW-1185">Reference proteome</keyword>
<dbReference type="PANTHER" id="PTHR35748:SF1">
    <property type="entry name" value="OS05G0358400 PROTEIN"/>
    <property type="match status" value="1"/>
</dbReference>